<protein>
    <submittedName>
        <fullName evidence="3">Tfp pilus assembly protein PilN</fullName>
    </submittedName>
</protein>
<evidence type="ECO:0000256" key="1">
    <source>
        <dbReference type="SAM" id="Coils"/>
    </source>
</evidence>
<dbReference type="RefSeq" id="WP_092592856.1">
    <property type="nucleotide sequence ID" value="NZ_FMXN01000006.1"/>
</dbReference>
<gene>
    <name evidence="3" type="ORF">SAMN02927930_01272</name>
</gene>
<feature type="transmembrane region" description="Helical" evidence="2">
    <location>
        <begin position="21"/>
        <end position="47"/>
    </location>
</feature>
<keyword evidence="2" id="KW-0472">Membrane</keyword>
<reference evidence="4" key="1">
    <citation type="submission" date="2016-10" db="EMBL/GenBank/DDBJ databases">
        <authorList>
            <person name="Varghese N."/>
            <person name="Submissions S."/>
        </authorList>
    </citation>
    <scope>NUCLEOTIDE SEQUENCE [LARGE SCALE GENOMIC DNA]</scope>
    <source>
        <strain evidence="4">CGMCC 1.10824</strain>
    </source>
</reference>
<evidence type="ECO:0000313" key="3">
    <source>
        <dbReference type="EMBL" id="SDB33247.1"/>
    </source>
</evidence>
<dbReference type="OrthoDB" id="6876592at2"/>
<keyword evidence="2" id="KW-0812">Transmembrane</keyword>
<keyword evidence="2" id="KW-1133">Transmembrane helix</keyword>
<dbReference type="Proteomes" id="UP000199626">
    <property type="component" value="Unassembled WGS sequence"/>
</dbReference>
<proteinExistence type="predicted"/>
<feature type="coiled-coil region" evidence="1">
    <location>
        <begin position="53"/>
        <end position="110"/>
    </location>
</feature>
<name>A0A1G6CK28_9GAMM</name>
<evidence type="ECO:0000313" key="4">
    <source>
        <dbReference type="Proteomes" id="UP000199626"/>
    </source>
</evidence>
<evidence type="ECO:0000256" key="2">
    <source>
        <dbReference type="SAM" id="Phobius"/>
    </source>
</evidence>
<accession>A0A1G6CK28</accession>
<organism evidence="3 4">
    <name type="scientific">Pseudidiomarina indica</name>
    <dbReference type="NCBI Taxonomy" id="1159017"/>
    <lineage>
        <taxon>Bacteria</taxon>
        <taxon>Pseudomonadati</taxon>
        <taxon>Pseudomonadota</taxon>
        <taxon>Gammaproteobacteria</taxon>
        <taxon>Alteromonadales</taxon>
        <taxon>Idiomarinaceae</taxon>
        <taxon>Pseudidiomarina</taxon>
    </lineage>
</organism>
<keyword evidence="4" id="KW-1185">Reference proteome</keyword>
<dbReference type="STRING" id="1159017.SAMN02927930_01272"/>
<keyword evidence="1" id="KW-0175">Coiled coil</keyword>
<sequence>MKHLANLYVAELQPNRDPLTLKVVVTVFAGMIALVALLALGGGYYVASQQALAAELSSRNAAVQRQVKQVQEELQQALHDRQLINEIESLQQSIAQRRRLMHQMQRLTQAGQASFAEVLTDLARVDSDQVWLTRILLANYEMTLQGQTTVAHALPHWLANFSHYSTLRNRHFGVFELRDEDTGSLHFVVGSTAHSTLLEEHAADEVGVAPIQVLPQVVPNAGEVRP</sequence>
<dbReference type="EMBL" id="FMXN01000006">
    <property type="protein sequence ID" value="SDB33247.1"/>
    <property type="molecule type" value="Genomic_DNA"/>
</dbReference>
<dbReference type="AlphaFoldDB" id="A0A1G6CK28"/>